<evidence type="ECO:0000313" key="3">
    <source>
        <dbReference type="Proteomes" id="UP000486351"/>
    </source>
</evidence>
<proteinExistence type="predicted"/>
<dbReference type="InterPro" id="IPR004875">
    <property type="entry name" value="DDE_SF_endonuclease_dom"/>
</dbReference>
<feature type="domain" description="DDE-1" evidence="1">
    <location>
        <begin position="3"/>
        <end position="102"/>
    </location>
</feature>
<reference evidence="2 3" key="1">
    <citation type="submission" date="2018-09" db="EMBL/GenBank/DDBJ databases">
        <title>Genomic investigation of the strawberry pathogen Phytophthora fragariae indicates pathogenicity is determined by transcriptional variation in three key races.</title>
        <authorList>
            <person name="Adams T.M."/>
            <person name="Armitage A.D."/>
            <person name="Sobczyk M.K."/>
            <person name="Bates H.J."/>
            <person name="Dunwell J.M."/>
            <person name="Nellist C.F."/>
            <person name="Harrison R.J."/>
        </authorList>
    </citation>
    <scope>NUCLEOTIDE SEQUENCE [LARGE SCALE GENOMIC DNA]</scope>
    <source>
        <strain evidence="2 3">NOV-77</strain>
    </source>
</reference>
<gene>
    <name evidence="2" type="ORF">PF008_g12306</name>
</gene>
<comment type="caution">
    <text evidence="2">The sequence shown here is derived from an EMBL/GenBank/DDBJ whole genome shotgun (WGS) entry which is preliminary data.</text>
</comment>
<organism evidence="2 3">
    <name type="scientific">Phytophthora fragariae</name>
    <dbReference type="NCBI Taxonomy" id="53985"/>
    <lineage>
        <taxon>Eukaryota</taxon>
        <taxon>Sar</taxon>
        <taxon>Stramenopiles</taxon>
        <taxon>Oomycota</taxon>
        <taxon>Peronosporomycetes</taxon>
        <taxon>Peronosporales</taxon>
        <taxon>Peronosporaceae</taxon>
        <taxon>Phytophthora</taxon>
    </lineage>
</organism>
<evidence type="ECO:0000313" key="2">
    <source>
        <dbReference type="EMBL" id="KAE9337913.1"/>
    </source>
</evidence>
<name>A0A6G0RN65_9STRA</name>
<sequence length="121" mass="13503">MKAARRKILLLYDNAPVHKGPEEELTHVEIARLTKNTTAMLQPMDQGIIAWIKARILNDRSGAALLRVLCVEADAYAIDTADAMQWLGDAWDAMPTKVLANCRRHTGLLSDRLTSVDHIIN</sequence>
<dbReference type="GO" id="GO:0003676">
    <property type="term" value="F:nucleic acid binding"/>
    <property type="evidence" value="ECO:0007669"/>
    <property type="project" value="InterPro"/>
</dbReference>
<evidence type="ECO:0000259" key="1">
    <source>
        <dbReference type="Pfam" id="PF03184"/>
    </source>
</evidence>
<dbReference type="Proteomes" id="UP000486351">
    <property type="component" value="Unassembled WGS sequence"/>
</dbReference>
<dbReference type="EMBL" id="QXFY01000686">
    <property type="protein sequence ID" value="KAE9337913.1"/>
    <property type="molecule type" value="Genomic_DNA"/>
</dbReference>
<protein>
    <recommendedName>
        <fullName evidence="1">DDE-1 domain-containing protein</fullName>
    </recommendedName>
</protein>
<accession>A0A6G0RN65</accession>
<dbReference type="AlphaFoldDB" id="A0A6G0RN65"/>
<dbReference type="Pfam" id="PF03184">
    <property type="entry name" value="DDE_1"/>
    <property type="match status" value="1"/>
</dbReference>